<name>A0A8X8X9U0_SALSN</name>
<feature type="compositionally biased region" description="Polar residues" evidence="4">
    <location>
        <begin position="191"/>
        <end position="207"/>
    </location>
</feature>
<dbReference type="GO" id="GO:0006508">
    <property type="term" value="P:proteolysis"/>
    <property type="evidence" value="ECO:0007669"/>
    <property type="project" value="InterPro"/>
</dbReference>
<reference evidence="6" key="1">
    <citation type="submission" date="2018-01" db="EMBL/GenBank/DDBJ databases">
        <authorList>
            <person name="Mao J.F."/>
        </authorList>
    </citation>
    <scope>NUCLEOTIDE SEQUENCE</scope>
    <source>
        <strain evidence="6">Huo1</strain>
        <tissue evidence="6">Leaf</tissue>
    </source>
</reference>
<dbReference type="FunFam" id="3.40.50.1820:FF:000097">
    <property type="entry name" value="Alpha/beta hydrolase family protein"/>
    <property type="match status" value="1"/>
</dbReference>
<dbReference type="InterPro" id="IPR000073">
    <property type="entry name" value="AB_hydrolase_1"/>
</dbReference>
<proteinExistence type="predicted"/>
<evidence type="ECO:0000259" key="5">
    <source>
        <dbReference type="Pfam" id="PF00561"/>
    </source>
</evidence>
<evidence type="ECO:0000256" key="3">
    <source>
        <dbReference type="ARBA" id="ARBA00023098"/>
    </source>
</evidence>
<keyword evidence="2" id="KW-0442">Lipid degradation</keyword>
<evidence type="ECO:0000313" key="6">
    <source>
        <dbReference type="EMBL" id="KAG6407836.1"/>
    </source>
</evidence>
<accession>A0A8X8X9U0</accession>
<comment type="caution">
    <text evidence="6">The sequence shown here is derived from an EMBL/GenBank/DDBJ whole genome shotgun (WGS) entry which is preliminary data.</text>
</comment>
<evidence type="ECO:0000256" key="4">
    <source>
        <dbReference type="SAM" id="MobiDB-lite"/>
    </source>
</evidence>
<dbReference type="FunFam" id="3.40.50.1820:FF:000119">
    <property type="entry name" value="Alpha/beta hydrolase family protein"/>
    <property type="match status" value="1"/>
</dbReference>
<dbReference type="GO" id="GO:0016042">
    <property type="term" value="P:lipid catabolic process"/>
    <property type="evidence" value="ECO:0007669"/>
    <property type="project" value="UniProtKB-KW"/>
</dbReference>
<reference evidence="6" key="2">
    <citation type="submission" date="2020-08" db="EMBL/GenBank/DDBJ databases">
        <title>Plant Genome Project.</title>
        <authorList>
            <person name="Zhang R.-G."/>
        </authorList>
    </citation>
    <scope>NUCLEOTIDE SEQUENCE</scope>
    <source>
        <strain evidence="6">Huo1</strain>
        <tissue evidence="6">Leaf</tissue>
    </source>
</reference>
<evidence type="ECO:0000256" key="2">
    <source>
        <dbReference type="ARBA" id="ARBA00022963"/>
    </source>
</evidence>
<keyword evidence="1" id="KW-0378">Hydrolase</keyword>
<protein>
    <recommendedName>
        <fullName evidence="5">AB hydrolase-1 domain-containing protein</fullName>
    </recommendedName>
</protein>
<dbReference type="Proteomes" id="UP000298416">
    <property type="component" value="Unassembled WGS sequence"/>
</dbReference>
<dbReference type="EMBL" id="PNBA02000011">
    <property type="protein sequence ID" value="KAG6407836.1"/>
    <property type="molecule type" value="Genomic_DNA"/>
</dbReference>
<dbReference type="InterPro" id="IPR016969">
    <property type="entry name" value="UCP031088_abhydr"/>
</dbReference>
<dbReference type="PIRSF" id="PIRSF031088">
    <property type="entry name" value="UCP031088_abhydr"/>
    <property type="match status" value="1"/>
</dbReference>
<keyword evidence="3" id="KW-0443">Lipid metabolism</keyword>
<gene>
    <name evidence="6" type="ORF">SASPL_130835</name>
</gene>
<keyword evidence="7" id="KW-1185">Reference proteome</keyword>
<evidence type="ECO:0000313" key="7">
    <source>
        <dbReference type="Proteomes" id="UP000298416"/>
    </source>
</evidence>
<dbReference type="Pfam" id="PF00561">
    <property type="entry name" value="Abhydrolase_1"/>
    <property type="match status" value="1"/>
</dbReference>
<dbReference type="AlphaFoldDB" id="A0A8X8X9U0"/>
<dbReference type="GO" id="GO:0004252">
    <property type="term" value="F:serine-type endopeptidase activity"/>
    <property type="evidence" value="ECO:0007669"/>
    <property type="project" value="InterPro"/>
</dbReference>
<organism evidence="6">
    <name type="scientific">Salvia splendens</name>
    <name type="common">Scarlet sage</name>
    <dbReference type="NCBI Taxonomy" id="180675"/>
    <lineage>
        <taxon>Eukaryota</taxon>
        <taxon>Viridiplantae</taxon>
        <taxon>Streptophyta</taxon>
        <taxon>Embryophyta</taxon>
        <taxon>Tracheophyta</taxon>
        <taxon>Spermatophyta</taxon>
        <taxon>Magnoliopsida</taxon>
        <taxon>eudicotyledons</taxon>
        <taxon>Gunneridae</taxon>
        <taxon>Pentapetalae</taxon>
        <taxon>asterids</taxon>
        <taxon>lamiids</taxon>
        <taxon>Lamiales</taxon>
        <taxon>Lamiaceae</taxon>
        <taxon>Nepetoideae</taxon>
        <taxon>Mentheae</taxon>
        <taxon>Salviinae</taxon>
        <taxon>Salvia</taxon>
        <taxon>Salvia subgen. Calosphace</taxon>
        <taxon>core Calosphace</taxon>
    </lineage>
</organism>
<dbReference type="PANTHER" id="PTHR11005">
    <property type="entry name" value="LYSOSOMAL ACID LIPASE-RELATED"/>
    <property type="match status" value="1"/>
</dbReference>
<dbReference type="OrthoDB" id="9974421at2759"/>
<feature type="domain" description="AB hydrolase-1" evidence="5">
    <location>
        <begin position="368"/>
        <end position="588"/>
    </location>
</feature>
<evidence type="ECO:0000256" key="1">
    <source>
        <dbReference type="ARBA" id="ARBA00022801"/>
    </source>
</evidence>
<dbReference type="PROSITE" id="PS00708">
    <property type="entry name" value="PRO_ENDOPEP_SER"/>
    <property type="match status" value="1"/>
</dbReference>
<dbReference type="InterPro" id="IPR002471">
    <property type="entry name" value="Pept_S9_AS"/>
</dbReference>
<feature type="compositionally biased region" description="Low complexity" evidence="4">
    <location>
        <begin position="212"/>
        <end position="222"/>
    </location>
</feature>
<feature type="region of interest" description="Disordered" evidence="4">
    <location>
        <begin position="191"/>
        <end position="229"/>
    </location>
</feature>
<sequence length="615" mass="68341">MPIAQPNMNPAIHLAAATFRHHHRCRVLQFRHCFVSPSITCFRRLSHVSTRVRAISTNQAQPADVDKLPNKPPICTADELHYVTVKNSDWKLALWRYSPSPQAPPRNHPLLLLSGVGTNAIGYDLSPGSSFARYMCDQGFDTWVLEVRGAGLSTQGLDFEDVEKSAHALSEQMEAAAERMTNATTVQSKTSHAISEQMETTAENTNGALPASQKSTSVQSSSEKSETSVINEELNGLATAWDESRLVTELTQTFTRLSERLSGFLSESQSKIMSAKFFDGISDLLEGSFIYDRFSEVRKNIMSLLDRRQNSGVASQIRDLSQKLVDIIDEAQRSVSPQLFDLSERLTKTLQDLEKQLDLIVKYDWDFDHYLEEDVPAAMEYIRAQSKPKDGRILAIGHSMGGILLYAMLARYSSEGRDPGLASVVTLASSLDYTSSKSSLKLLIPLADPAQVLNVPAVPLGALLSAAYPLTSSPPYVLSWMNDLISAQDMMHPELLKKLVLNNFCTIPAKLLLQLTTAFKEGGLRNRNNTFFYKDHLPNSKVPVLALAGDRDLICPPEAVYETVKTIPEHLVTYKVFGEPNGPHYAHYDLVGGRLAVEQIYPCIIQFLSRYDSDQ</sequence>